<sequence length="541" mass="57615">MLAATGLALFFSCSDETIIYEDEQSAVELETSETVLENSISLDNAGVLDIFSEDRLTGKLARFADEPAGDYPLSLVAQVSPPKFSGGENLTASHVHVHGNYAYVAYNTVGQDYVGGIDIVNVADPNRPGVTSRLYYTNADISSVKYDNGYVYAAGGVDSEKSVRATSNSFVAKIKVDNGRFNLGAGILYGFQEGFVATDVETTASSVIVTSGKDGYVTVYDKNTLEAQNDTPFSDLRSVKLKDDKIGVLDADFGVRILDQNLSQVGSIAIDADFRTADKRTLDFTSDNKIVVSEGEAGAGIYDFTTGSFIEHVPILINPDGVATSDIVTNAVTINEDVLLMANGGAGLCLSEEEDNGTDLVGIIELTGSINYVESKGDYIFAASGKSGLQVIKMNKPSPSLAARCADSPNYQGSSKLTVGANQQLAFSGSKRFQQISVSGSLLLCGTWTVKNTVTVADDALFEIRGTLIVARNNKRKDLKVGEGATLRVEGNLTVYGDLELEDGATVEFLGTGSRVNILGEVKKGDNVTITGDFEDIQNKF</sequence>
<protein>
    <submittedName>
        <fullName evidence="1">Conserved hypothetical lipoprotein</fullName>
    </submittedName>
</protein>
<dbReference type="SUPFAM" id="SSF50998">
    <property type="entry name" value="Quinoprotein alcohol dehydrogenase-like"/>
    <property type="match status" value="1"/>
</dbReference>
<dbReference type="AlphaFoldDB" id="A0A0D5YWY2"/>
<organism evidence="1 2">
    <name type="scientific">Flagellimonas lutaonensis</name>
    <dbReference type="NCBI Taxonomy" id="516051"/>
    <lineage>
        <taxon>Bacteria</taxon>
        <taxon>Pseudomonadati</taxon>
        <taxon>Bacteroidota</taxon>
        <taxon>Flavobacteriia</taxon>
        <taxon>Flavobacteriales</taxon>
        <taxon>Flavobacteriaceae</taxon>
        <taxon>Flagellimonas</taxon>
    </lineage>
</organism>
<name>A0A0D5YWY2_9FLAO</name>
<keyword evidence="1" id="KW-0449">Lipoprotein</keyword>
<dbReference type="HOGENOM" id="CLU_498692_0_0_10"/>
<accession>A0A0D5YWY2</accession>
<dbReference type="STRING" id="516051.VC82_2875"/>
<proteinExistence type="predicted"/>
<dbReference type="InterPro" id="IPR011047">
    <property type="entry name" value="Quinoprotein_ADH-like_sf"/>
</dbReference>
<evidence type="ECO:0000313" key="1">
    <source>
        <dbReference type="EMBL" id="AKA36421.1"/>
    </source>
</evidence>
<dbReference type="Proteomes" id="UP000032726">
    <property type="component" value="Chromosome"/>
</dbReference>
<dbReference type="EMBL" id="CP011071">
    <property type="protein sequence ID" value="AKA36421.1"/>
    <property type="molecule type" value="Genomic_DNA"/>
</dbReference>
<gene>
    <name evidence="1" type="ORF">VC82_2875</name>
</gene>
<evidence type="ECO:0000313" key="2">
    <source>
        <dbReference type="Proteomes" id="UP000032726"/>
    </source>
</evidence>
<dbReference type="PATRIC" id="fig|516051.4.peg.2944"/>
<reference evidence="1 2" key="1">
    <citation type="submission" date="2015-03" db="EMBL/GenBank/DDBJ databases">
        <title>Complete genome sequence of Muricauda lutaonensis CC-HSB-11T, isolated from a coastal hot spring.</title>
        <authorList>
            <person name="Kim K.M."/>
        </authorList>
    </citation>
    <scope>NUCLEOTIDE SEQUENCE [LARGE SCALE GENOMIC DNA]</scope>
    <source>
        <strain evidence="1 2">CC-HSB-11</strain>
    </source>
</reference>
<keyword evidence="2" id="KW-1185">Reference proteome</keyword>
<dbReference type="KEGG" id="mlt:VC82_2875"/>